<feature type="active site" description="Charge relay system" evidence="6">
    <location>
        <position position="455"/>
    </location>
</feature>
<keyword evidence="2 6" id="KW-0645">Protease</keyword>
<dbReference type="InterPro" id="IPR036852">
    <property type="entry name" value="Peptidase_S8/S53_dom_sf"/>
</dbReference>
<feature type="transmembrane region" description="Helical" evidence="9">
    <location>
        <begin position="888"/>
        <end position="905"/>
    </location>
</feature>
<dbReference type="Gene3D" id="2.60.40.1120">
    <property type="entry name" value="Carboxypeptidase-like, regulatory domain"/>
    <property type="match status" value="1"/>
</dbReference>
<dbReference type="GO" id="GO:0006508">
    <property type="term" value="P:proteolysis"/>
    <property type="evidence" value="ECO:0007669"/>
    <property type="project" value="UniProtKB-KW"/>
</dbReference>
<evidence type="ECO:0000256" key="9">
    <source>
        <dbReference type="SAM" id="Phobius"/>
    </source>
</evidence>
<feature type="region of interest" description="Disordered" evidence="8">
    <location>
        <begin position="150"/>
        <end position="200"/>
    </location>
</feature>
<evidence type="ECO:0000256" key="8">
    <source>
        <dbReference type="SAM" id="MobiDB-lite"/>
    </source>
</evidence>
<dbReference type="Pfam" id="PF00082">
    <property type="entry name" value="Peptidase_S8"/>
    <property type="match status" value="1"/>
</dbReference>
<protein>
    <recommendedName>
        <fullName evidence="10">Peptidase S8/S53 domain-containing protein</fullName>
    </recommendedName>
</protein>
<keyword evidence="5 6" id="KW-0720">Serine protease</keyword>
<dbReference type="SUPFAM" id="SSF49464">
    <property type="entry name" value="Carboxypeptidase regulatory domain-like"/>
    <property type="match status" value="1"/>
</dbReference>
<feature type="compositionally biased region" description="Polar residues" evidence="8">
    <location>
        <begin position="190"/>
        <end position="200"/>
    </location>
</feature>
<dbReference type="Gene3D" id="3.40.50.200">
    <property type="entry name" value="Peptidase S8/S53 domain"/>
    <property type="match status" value="1"/>
</dbReference>
<evidence type="ECO:0000256" key="2">
    <source>
        <dbReference type="ARBA" id="ARBA00022670"/>
    </source>
</evidence>
<dbReference type="PROSITE" id="PS00138">
    <property type="entry name" value="SUBTILASE_SER"/>
    <property type="match status" value="1"/>
</dbReference>
<evidence type="ECO:0000259" key="10">
    <source>
        <dbReference type="Pfam" id="PF00082"/>
    </source>
</evidence>
<keyword evidence="4 6" id="KW-0378">Hydrolase</keyword>
<reference evidence="11" key="2">
    <citation type="submission" date="2020-09" db="EMBL/GenBank/DDBJ databases">
        <authorList>
            <person name="Sun Q."/>
            <person name="Ohkuma M."/>
        </authorList>
    </citation>
    <scope>NUCLEOTIDE SEQUENCE</scope>
    <source>
        <strain evidence="11">JCM 17820</strain>
    </source>
</reference>
<dbReference type="PANTHER" id="PTHR43806">
    <property type="entry name" value="PEPTIDASE S8"/>
    <property type="match status" value="1"/>
</dbReference>
<dbReference type="InterPro" id="IPR026371">
    <property type="entry name" value="PGF_CTERM"/>
</dbReference>
<comment type="caution">
    <text evidence="11">The sequence shown here is derived from an EMBL/GenBank/DDBJ whole genome shotgun (WGS) entry which is preliminary data.</text>
</comment>
<dbReference type="GO" id="GO:0030115">
    <property type="term" value="C:S-layer"/>
    <property type="evidence" value="ECO:0007669"/>
    <property type="project" value="UniProtKB-SubCell"/>
</dbReference>
<proteinExistence type="inferred from homology"/>
<organism evidence="11 12">
    <name type="scientific">Haloarcula pellucida</name>
    <dbReference type="NCBI Taxonomy" id="1427151"/>
    <lineage>
        <taxon>Archaea</taxon>
        <taxon>Methanobacteriati</taxon>
        <taxon>Methanobacteriota</taxon>
        <taxon>Stenosarchaea group</taxon>
        <taxon>Halobacteria</taxon>
        <taxon>Halobacteriales</taxon>
        <taxon>Haloarculaceae</taxon>
        <taxon>Haloarcula</taxon>
    </lineage>
</organism>
<dbReference type="AlphaFoldDB" id="A0A830GNH0"/>
<gene>
    <name evidence="11" type="ORF">GCM10009030_22530</name>
</gene>
<dbReference type="GO" id="GO:0005886">
    <property type="term" value="C:plasma membrane"/>
    <property type="evidence" value="ECO:0007669"/>
    <property type="project" value="UniProtKB-SubCell"/>
</dbReference>
<evidence type="ECO:0000313" key="12">
    <source>
        <dbReference type="Proteomes" id="UP000605784"/>
    </source>
</evidence>
<dbReference type="InterPro" id="IPR008969">
    <property type="entry name" value="CarboxyPept-like_regulatory"/>
</dbReference>
<dbReference type="NCBIfam" id="TIGR04126">
    <property type="entry name" value="PGF_CTERM"/>
    <property type="match status" value="1"/>
</dbReference>
<feature type="compositionally biased region" description="Pro residues" evidence="8">
    <location>
        <begin position="788"/>
        <end position="807"/>
    </location>
</feature>
<evidence type="ECO:0000256" key="1">
    <source>
        <dbReference type="ARBA" id="ARBA00011073"/>
    </source>
</evidence>
<dbReference type="InterPro" id="IPR050131">
    <property type="entry name" value="Peptidase_S8_subtilisin-like"/>
</dbReference>
<accession>A0A830GNH0</accession>
<dbReference type="Proteomes" id="UP000605784">
    <property type="component" value="Unassembled WGS sequence"/>
</dbReference>
<feature type="region of interest" description="Disordered" evidence="8">
    <location>
        <begin position="709"/>
        <end position="888"/>
    </location>
</feature>
<evidence type="ECO:0000256" key="4">
    <source>
        <dbReference type="ARBA" id="ARBA00022801"/>
    </source>
</evidence>
<feature type="domain" description="Peptidase S8/S53" evidence="10">
    <location>
        <begin position="221"/>
        <end position="498"/>
    </location>
</feature>
<evidence type="ECO:0000256" key="7">
    <source>
        <dbReference type="RuleBase" id="RU003355"/>
    </source>
</evidence>
<evidence type="ECO:0000313" key="11">
    <source>
        <dbReference type="EMBL" id="GGN95332.1"/>
    </source>
</evidence>
<dbReference type="GO" id="GO:0004252">
    <property type="term" value="F:serine-type endopeptidase activity"/>
    <property type="evidence" value="ECO:0007669"/>
    <property type="project" value="UniProtKB-UniRule"/>
</dbReference>
<feature type="active site" description="Charge relay system" evidence="6">
    <location>
        <position position="230"/>
    </location>
</feature>
<feature type="active site" description="Charge relay system" evidence="6">
    <location>
        <position position="277"/>
    </location>
</feature>
<dbReference type="InterPro" id="IPR023828">
    <property type="entry name" value="Peptidase_S8_Ser-AS"/>
</dbReference>
<reference evidence="11" key="1">
    <citation type="journal article" date="2014" name="Int. J. Syst. Evol. Microbiol.">
        <title>Complete genome sequence of Corynebacterium casei LMG S-19264T (=DSM 44701T), isolated from a smear-ripened cheese.</title>
        <authorList>
            <consortium name="US DOE Joint Genome Institute (JGI-PGF)"/>
            <person name="Walter F."/>
            <person name="Albersmeier A."/>
            <person name="Kalinowski J."/>
            <person name="Ruckert C."/>
        </authorList>
    </citation>
    <scope>NUCLEOTIDE SEQUENCE</scope>
    <source>
        <strain evidence="11">JCM 17820</strain>
    </source>
</reference>
<dbReference type="PANTHER" id="PTHR43806:SF11">
    <property type="entry name" value="CEREVISIN-RELATED"/>
    <property type="match status" value="1"/>
</dbReference>
<keyword evidence="9" id="KW-0812">Transmembrane</keyword>
<feature type="compositionally biased region" description="Polar residues" evidence="8">
    <location>
        <begin position="162"/>
        <end position="182"/>
    </location>
</feature>
<keyword evidence="12" id="KW-1185">Reference proteome</keyword>
<dbReference type="SUPFAM" id="SSF52743">
    <property type="entry name" value="Subtilisin-like"/>
    <property type="match status" value="1"/>
</dbReference>
<dbReference type="InterPro" id="IPR000209">
    <property type="entry name" value="Peptidase_S8/S53_dom"/>
</dbReference>
<keyword evidence="9" id="KW-1133">Transmembrane helix</keyword>
<dbReference type="PRINTS" id="PR00723">
    <property type="entry name" value="SUBTILISIN"/>
</dbReference>
<dbReference type="InterPro" id="IPR023827">
    <property type="entry name" value="Peptidase_S8_Asp-AS"/>
</dbReference>
<evidence type="ECO:0000256" key="3">
    <source>
        <dbReference type="ARBA" id="ARBA00022729"/>
    </source>
</evidence>
<evidence type="ECO:0000256" key="6">
    <source>
        <dbReference type="PROSITE-ProRule" id="PRU01240"/>
    </source>
</evidence>
<keyword evidence="9" id="KW-0472">Membrane</keyword>
<name>A0A830GNH0_9EURY</name>
<comment type="similarity">
    <text evidence="1 6 7">Belongs to the peptidase S8 family.</text>
</comment>
<feature type="compositionally biased region" description="Polar residues" evidence="8">
    <location>
        <begin position="865"/>
        <end position="883"/>
    </location>
</feature>
<evidence type="ECO:0000256" key="5">
    <source>
        <dbReference type="ARBA" id="ARBA00022825"/>
    </source>
</evidence>
<feature type="compositionally biased region" description="Low complexity" evidence="8">
    <location>
        <begin position="716"/>
        <end position="787"/>
    </location>
</feature>
<sequence>MSAVRAVGVLVVCLAMVAPVLSGTSAPVSDTVGETAGGAATTDAPVQGTSAVRHAAIDPSLRTATGVVDVRVRVADDGAAPTGTGDAAIARLKRTRERTQRPVVAYARAHEGLTVENRFWIVNSVLLRADLARVDLPRLAAVRGVVGIYRRRPDPDRGASADATTAPGSSTADRQAPQSVTTAARERADSQASPTDVTAGTAWQVTATNATRVWSAYDTRGNGTRVAVLDSGVDPAHPTLDLYTTDASDPTYPGGWAEFDADGRRVDDSKPHLEAAHGQATSGLVAAGNVSGYERMGVAPETELLHGLVDERESVVAGIQWALENDADVVSISSVVDSSTARYAPLVRAIWRAERLGTVVVAAAGNDGPGYVRSPATVYETVGVGATDADGNVLAFSSSNRRALFEGPYNRDRTRTVRYPRSWPLAYSKPDVVAPGQDLVVPRGTSSVGSFGGTSGAAPLTAGTLALMESAAGREVHPGVLKTALRCSATPPADAASTAPVRYGGGIVDARAATERVVDGQGIRGQIVTADGTRIAPASVSVSDCSYYSSHGGSYALSTDAGRQTVTVDAPGYRPKTVAVDVPPGRYVNRTIRLDRAGLVERWNDTYPTDFTADDVGTTRLVVSELESVRVDAGANNTVPSENVTVEIAYDGDPVGELYVHSRLRFGERYELRAPQTNYVLLQTRIDGAYEGRLELDVTLRGGGSVATRRITAQFSEPPTATATEAPTESSTPSPSATATQTPTATPTATSTDTPTATQTEIPTDTATQTATLTHTPAATATQTPTATPTPVPAPAPEPRQAPAPEPSPERTAASTPVPTQSPTTRPTRTATATTTDRSSSQTTSSTVSATATRPPTRSEPTTPMASTRTVDQSTTIAPTTGESGPGLTIPLTLFVLLAAALLATRRQSR</sequence>
<dbReference type="PROSITE" id="PS00136">
    <property type="entry name" value="SUBTILASE_ASP"/>
    <property type="match status" value="1"/>
</dbReference>
<dbReference type="InterPro" id="IPR015500">
    <property type="entry name" value="Peptidase_S8_subtilisin-rel"/>
</dbReference>
<keyword evidence="3" id="KW-0732">Signal</keyword>
<feature type="compositionally biased region" description="Low complexity" evidence="8">
    <location>
        <begin position="810"/>
        <end position="864"/>
    </location>
</feature>
<dbReference type="EMBL" id="BMOU01000003">
    <property type="protein sequence ID" value="GGN95332.1"/>
    <property type="molecule type" value="Genomic_DNA"/>
</dbReference>
<dbReference type="PROSITE" id="PS51892">
    <property type="entry name" value="SUBTILASE"/>
    <property type="match status" value="1"/>
</dbReference>
<dbReference type="RefSeq" id="WP_188997566.1">
    <property type="nucleotide sequence ID" value="NZ_BMOU01000003.1"/>
</dbReference>